<protein>
    <submittedName>
        <fullName evidence="1">Uncharacterized protein</fullName>
    </submittedName>
</protein>
<evidence type="ECO:0000313" key="2">
    <source>
        <dbReference type="Proteomes" id="UP000031643"/>
    </source>
</evidence>
<sequence>MNTPTLDACPLTPQQMLDALAEAVETIADDGSADALAEAIRNKAPGSTLFVDCAEQLGVPRDALIGVFCAVVFERHGVRFEERVVH</sequence>
<dbReference type="STRING" id="1384459.GL4_2030"/>
<organism evidence="1 2">
    <name type="scientific">Methyloceanibacter caenitepidi</name>
    <dbReference type="NCBI Taxonomy" id="1384459"/>
    <lineage>
        <taxon>Bacteria</taxon>
        <taxon>Pseudomonadati</taxon>
        <taxon>Pseudomonadota</taxon>
        <taxon>Alphaproteobacteria</taxon>
        <taxon>Hyphomicrobiales</taxon>
        <taxon>Hyphomicrobiaceae</taxon>
        <taxon>Methyloceanibacter</taxon>
    </lineage>
</organism>
<name>A0A0A8K4L0_9HYPH</name>
<gene>
    <name evidence="1" type="ORF">GL4_2030</name>
</gene>
<evidence type="ECO:0000313" key="1">
    <source>
        <dbReference type="EMBL" id="BAQ17477.1"/>
    </source>
</evidence>
<dbReference type="KEGG" id="mcg:GL4_2030"/>
<dbReference type="HOGENOM" id="CLU_2494298_0_0_5"/>
<reference evidence="1 2" key="1">
    <citation type="submission" date="2014-09" db="EMBL/GenBank/DDBJ databases">
        <title>Genome sequencing of Methyloceanibacter caenitepidi Gela4.</title>
        <authorList>
            <person name="Takeuchi M."/>
            <person name="Susumu S."/>
            <person name="Kamagata Y."/>
            <person name="Oshima K."/>
            <person name="Hattori M."/>
            <person name="Iwasaki W."/>
        </authorList>
    </citation>
    <scope>NUCLEOTIDE SEQUENCE [LARGE SCALE GENOMIC DNA]</scope>
    <source>
        <strain evidence="1 2">Gela4</strain>
    </source>
</reference>
<dbReference type="Proteomes" id="UP000031643">
    <property type="component" value="Chromosome"/>
</dbReference>
<accession>A0A0A8K4L0</accession>
<dbReference type="AlphaFoldDB" id="A0A0A8K4L0"/>
<dbReference type="EMBL" id="AP014648">
    <property type="protein sequence ID" value="BAQ17477.1"/>
    <property type="molecule type" value="Genomic_DNA"/>
</dbReference>
<keyword evidence="2" id="KW-1185">Reference proteome</keyword>
<dbReference type="RefSeq" id="WP_045367029.1">
    <property type="nucleotide sequence ID" value="NZ_AP014648.1"/>
</dbReference>
<proteinExistence type="predicted"/>